<keyword evidence="2" id="KW-1185">Reference proteome</keyword>
<reference evidence="1 2" key="1">
    <citation type="submission" date="2019-10" db="EMBL/GenBank/DDBJ databases">
        <title>Genome sequence of Luteimicrobium xylanilyticum HY-24.</title>
        <authorList>
            <person name="Kim D.Y."/>
            <person name="Park H.-Y."/>
        </authorList>
    </citation>
    <scope>NUCLEOTIDE SEQUENCE [LARGE SCALE GENOMIC DNA]</scope>
    <source>
        <strain evidence="1 2">HY-24</strain>
    </source>
</reference>
<organism evidence="1 2">
    <name type="scientific">Luteimicrobium xylanilyticum</name>
    <dbReference type="NCBI Taxonomy" id="1133546"/>
    <lineage>
        <taxon>Bacteria</taxon>
        <taxon>Bacillati</taxon>
        <taxon>Actinomycetota</taxon>
        <taxon>Actinomycetes</taxon>
        <taxon>Micrococcales</taxon>
        <taxon>Luteimicrobium</taxon>
    </lineage>
</organism>
<evidence type="ECO:0000313" key="1">
    <source>
        <dbReference type="EMBL" id="QFU99518.1"/>
    </source>
</evidence>
<dbReference type="KEGG" id="lxl:KDY119_03049"/>
<dbReference type="RefSeq" id="WP_227994746.1">
    <property type="nucleotide sequence ID" value="NZ_BAABIH010000050.1"/>
</dbReference>
<name>A0A5P9QDG1_9MICO</name>
<accession>A0A5P9QDG1</accession>
<dbReference type="EMBL" id="CP045529">
    <property type="protein sequence ID" value="QFU99518.1"/>
    <property type="molecule type" value="Genomic_DNA"/>
</dbReference>
<dbReference type="AlphaFoldDB" id="A0A5P9QDG1"/>
<protein>
    <submittedName>
        <fullName evidence="1">Uncharacterized protein</fullName>
    </submittedName>
</protein>
<sequence>MTGPVAPLASGECPASAPIKIAYHTAWGPDSYTYSHVSADACYATFEAAQADGYWRGW</sequence>
<dbReference type="Proteomes" id="UP000326702">
    <property type="component" value="Chromosome"/>
</dbReference>
<gene>
    <name evidence="1" type="ORF">KDY119_03049</name>
</gene>
<proteinExistence type="predicted"/>
<evidence type="ECO:0000313" key="2">
    <source>
        <dbReference type="Proteomes" id="UP000326702"/>
    </source>
</evidence>